<dbReference type="AlphaFoldDB" id="A0A642PTS3"/>
<dbReference type="EMBL" id="VVYV01000029">
    <property type="protein sequence ID" value="KAA5415963.1"/>
    <property type="molecule type" value="Genomic_DNA"/>
</dbReference>
<accession>A0A642PTS3</accession>
<reference evidence="1 2" key="1">
    <citation type="journal article" date="2019" name="Nat. Med.">
        <title>A library of human gut bacterial isolates paired with longitudinal multiomics data enables mechanistic microbiome research.</title>
        <authorList>
            <person name="Poyet M."/>
            <person name="Groussin M."/>
            <person name="Gibbons S.M."/>
            <person name="Avila-Pacheco J."/>
            <person name="Jiang X."/>
            <person name="Kearney S.M."/>
            <person name="Perrotta A.R."/>
            <person name="Berdy B."/>
            <person name="Zhao S."/>
            <person name="Lieberman T.D."/>
            <person name="Swanson P.K."/>
            <person name="Smith M."/>
            <person name="Roesemann S."/>
            <person name="Alexander J.E."/>
            <person name="Rich S.A."/>
            <person name="Livny J."/>
            <person name="Vlamakis H."/>
            <person name="Clish C."/>
            <person name="Bullock K."/>
            <person name="Deik A."/>
            <person name="Scott J."/>
            <person name="Pierce K.A."/>
            <person name="Xavier R.J."/>
            <person name="Alm E.J."/>
        </authorList>
    </citation>
    <scope>NUCLEOTIDE SEQUENCE [LARGE SCALE GENOMIC DNA]</scope>
    <source>
        <strain evidence="1 2">BIOML-A6</strain>
    </source>
</reference>
<evidence type="ECO:0000313" key="1">
    <source>
        <dbReference type="EMBL" id="KAA5415963.1"/>
    </source>
</evidence>
<name>A0A642PTS3_9BACE</name>
<gene>
    <name evidence="1" type="ORF">F2Y81_16485</name>
</gene>
<protein>
    <submittedName>
        <fullName evidence="1">Uncharacterized protein</fullName>
    </submittedName>
</protein>
<dbReference type="Proteomes" id="UP000448877">
    <property type="component" value="Unassembled WGS sequence"/>
</dbReference>
<proteinExistence type="predicted"/>
<evidence type="ECO:0000313" key="2">
    <source>
        <dbReference type="Proteomes" id="UP000448877"/>
    </source>
</evidence>
<sequence length="207" mass="23873">MRTLLTALSFITIFIICISCNNKKTGEELVKRYIADSIFVDKEIYDIHISRLDSFYSGAYDDPSYQKTKRELISCICDMKKDISNYELEKKVGYKNASKEIIKNHQNYIRNGIQRLVDLQTSYKSEFIGFSCAFHAKYKTNFSDSLLSGWCYLSPQKDCFLSRPVVFIGQPIDSPTSDLVLSANELGDMFIEEIAKDTTELFYPNYN</sequence>
<organism evidence="1 2">
    <name type="scientific">Bacteroides cellulosilyticus</name>
    <dbReference type="NCBI Taxonomy" id="246787"/>
    <lineage>
        <taxon>Bacteria</taxon>
        <taxon>Pseudomonadati</taxon>
        <taxon>Bacteroidota</taxon>
        <taxon>Bacteroidia</taxon>
        <taxon>Bacteroidales</taxon>
        <taxon>Bacteroidaceae</taxon>
        <taxon>Bacteroides</taxon>
    </lineage>
</organism>
<dbReference type="RefSeq" id="WP_149920211.1">
    <property type="nucleotide sequence ID" value="NZ_VVYV01000029.1"/>
</dbReference>
<comment type="caution">
    <text evidence="1">The sequence shown here is derived from an EMBL/GenBank/DDBJ whole genome shotgun (WGS) entry which is preliminary data.</text>
</comment>